<evidence type="ECO:0000313" key="5">
    <source>
        <dbReference type="Proteomes" id="UP000054821"/>
    </source>
</evidence>
<organism evidence="4 5">
    <name type="scientific">Trichoderma gamsii</name>
    <dbReference type="NCBI Taxonomy" id="398673"/>
    <lineage>
        <taxon>Eukaryota</taxon>
        <taxon>Fungi</taxon>
        <taxon>Dikarya</taxon>
        <taxon>Ascomycota</taxon>
        <taxon>Pezizomycotina</taxon>
        <taxon>Sordariomycetes</taxon>
        <taxon>Hypocreomycetidae</taxon>
        <taxon>Hypocreales</taxon>
        <taxon>Hypocreaceae</taxon>
        <taxon>Trichoderma</taxon>
    </lineage>
</organism>
<dbReference type="PROSITE" id="PS00463">
    <property type="entry name" value="ZN2_CY6_FUNGAL_1"/>
    <property type="match status" value="1"/>
</dbReference>
<reference evidence="4 5" key="1">
    <citation type="journal article" date="2016" name="Genome Announc.">
        <title>Draft Whole-Genome Sequence of Trichoderma gamsii T6085, a Promising Biocontrol Agent of Fusarium Head Blight on Wheat.</title>
        <authorList>
            <person name="Baroncelli R."/>
            <person name="Zapparata A."/>
            <person name="Piaggeschi G."/>
            <person name="Sarrocco S."/>
            <person name="Vannacci G."/>
        </authorList>
    </citation>
    <scope>NUCLEOTIDE SEQUENCE [LARGE SCALE GENOMIC DNA]</scope>
    <source>
        <strain evidence="4 5">T6085</strain>
    </source>
</reference>
<dbReference type="PROSITE" id="PS50048">
    <property type="entry name" value="ZN2_CY6_FUNGAL_2"/>
    <property type="match status" value="1"/>
</dbReference>
<dbReference type="SMART" id="SM00066">
    <property type="entry name" value="GAL4"/>
    <property type="match status" value="1"/>
</dbReference>
<dbReference type="STRING" id="398673.A0A2P5A1M3"/>
<dbReference type="RefSeq" id="XP_024406652.1">
    <property type="nucleotide sequence ID" value="XM_024548641.1"/>
</dbReference>
<protein>
    <recommendedName>
        <fullName evidence="3">Zn(2)-C6 fungal-type domain-containing protein</fullName>
    </recommendedName>
</protein>
<dbReference type="PANTHER" id="PTHR31001">
    <property type="entry name" value="UNCHARACTERIZED TRANSCRIPTIONAL REGULATORY PROTEIN"/>
    <property type="match status" value="1"/>
</dbReference>
<accession>A0A2P5A1M3</accession>
<name>A0A2P5A1M3_9HYPO</name>
<evidence type="ECO:0000313" key="4">
    <source>
        <dbReference type="EMBL" id="PON30444.1"/>
    </source>
</evidence>
<dbReference type="SUPFAM" id="SSF57701">
    <property type="entry name" value="Zn2/Cys6 DNA-binding domain"/>
    <property type="match status" value="1"/>
</dbReference>
<dbReference type="CDD" id="cd12148">
    <property type="entry name" value="fungal_TF_MHR"/>
    <property type="match status" value="1"/>
</dbReference>
<comment type="caution">
    <text evidence="4">The sequence shown here is derived from an EMBL/GenBank/DDBJ whole genome shotgun (WGS) entry which is preliminary data.</text>
</comment>
<keyword evidence="5" id="KW-1185">Reference proteome</keyword>
<dbReference type="GO" id="GO:0008270">
    <property type="term" value="F:zinc ion binding"/>
    <property type="evidence" value="ECO:0007669"/>
    <property type="project" value="InterPro"/>
</dbReference>
<dbReference type="AlphaFoldDB" id="A0A2P5A1M3"/>
<feature type="domain" description="Zn(2)-C6 fungal-type" evidence="3">
    <location>
        <begin position="34"/>
        <end position="65"/>
    </location>
</feature>
<evidence type="ECO:0000256" key="2">
    <source>
        <dbReference type="ARBA" id="ARBA00023242"/>
    </source>
</evidence>
<dbReference type="InterPro" id="IPR001138">
    <property type="entry name" value="Zn2Cys6_DnaBD"/>
</dbReference>
<evidence type="ECO:0000256" key="1">
    <source>
        <dbReference type="ARBA" id="ARBA00004123"/>
    </source>
</evidence>
<dbReference type="GeneID" id="29990913"/>
<dbReference type="Pfam" id="PF00172">
    <property type="entry name" value="Zn_clus"/>
    <property type="match status" value="1"/>
</dbReference>
<comment type="subcellular location">
    <subcellularLocation>
        <location evidence="1">Nucleus</location>
    </subcellularLocation>
</comment>
<dbReference type="Gene3D" id="4.10.240.10">
    <property type="entry name" value="Zn(2)-C6 fungal-type DNA-binding domain"/>
    <property type="match status" value="1"/>
</dbReference>
<dbReference type="CDD" id="cd00067">
    <property type="entry name" value="GAL4"/>
    <property type="match status" value="1"/>
</dbReference>
<dbReference type="Proteomes" id="UP000054821">
    <property type="component" value="Unassembled WGS sequence"/>
</dbReference>
<dbReference type="InterPro" id="IPR050613">
    <property type="entry name" value="Sec_Metabolite_Reg"/>
</dbReference>
<dbReference type="InterPro" id="IPR036864">
    <property type="entry name" value="Zn2-C6_fun-type_DNA-bd_sf"/>
</dbReference>
<evidence type="ECO:0000259" key="3">
    <source>
        <dbReference type="PROSITE" id="PS50048"/>
    </source>
</evidence>
<dbReference type="EMBL" id="JPDN02000002">
    <property type="protein sequence ID" value="PON30444.1"/>
    <property type="molecule type" value="Genomic_DNA"/>
</dbReference>
<dbReference type="PANTHER" id="PTHR31001:SF84">
    <property type="entry name" value="FUNGAL SPECIFIC TRANSCRIPTION FACTOR"/>
    <property type="match status" value="1"/>
</dbReference>
<proteinExistence type="predicted"/>
<dbReference type="GO" id="GO:0005634">
    <property type="term" value="C:nucleus"/>
    <property type="evidence" value="ECO:0007669"/>
    <property type="project" value="UniProtKB-SubCell"/>
</dbReference>
<gene>
    <name evidence="4" type="ORF">TGAM01_v200884</name>
</gene>
<dbReference type="GO" id="GO:0000981">
    <property type="term" value="F:DNA-binding transcription factor activity, RNA polymerase II-specific"/>
    <property type="evidence" value="ECO:0007669"/>
    <property type="project" value="InterPro"/>
</dbReference>
<sequence>MPDAVAETTPCIQAQDALVTGDFQSETQTFIRSACTECKRRKQKCLRHWPCQHCGTRRVGNQCIFRTVLDVQSVDERKAQIDDFVSRMKGKCCFSHPPDGEGVDDNDDSTEKDLEQFGYAPTMNSELQTALQALPSRQCLDALVDHFLADVNYRYYIIHPAKFRQEYNQWWTDRDNGKPLGLQWTSLLLMVCACSAQHPSDAVRQVLRADKAPPALELSNRLHGAACELHRVIPPDALNLYTVQQLLHSFFWLKSRSCYTDCWYTLKKAFVVFCGLNELTFAAGIEKQNRSDRFSATIFNEDPNYVKEMGKRAWVVMTSWNW</sequence>
<keyword evidence="2" id="KW-0539">Nucleus</keyword>